<evidence type="ECO:0000256" key="12">
    <source>
        <dbReference type="ARBA" id="ARBA00049255"/>
    </source>
</evidence>
<proteinExistence type="inferred from homology"/>
<evidence type="ECO:0000313" key="16">
    <source>
        <dbReference type="EMBL" id="KTC64531.1"/>
    </source>
</evidence>
<evidence type="ECO:0000256" key="4">
    <source>
        <dbReference type="ARBA" id="ARBA00022490"/>
    </source>
</evidence>
<comment type="subcellular location">
    <subcellularLocation>
        <location evidence="1 13">Cytoplasm</location>
    </subcellularLocation>
</comment>
<dbReference type="InterPro" id="IPR006195">
    <property type="entry name" value="aa-tRNA-synth_II"/>
</dbReference>
<evidence type="ECO:0000256" key="14">
    <source>
        <dbReference type="SAM" id="Coils"/>
    </source>
</evidence>
<organism evidence="16 18">
    <name type="scientific">Legionella adelaidensis</name>
    <dbReference type="NCBI Taxonomy" id="45056"/>
    <lineage>
        <taxon>Bacteria</taxon>
        <taxon>Pseudomonadati</taxon>
        <taxon>Pseudomonadota</taxon>
        <taxon>Gammaproteobacteria</taxon>
        <taxon>Legionellales</taxon>
        <taxon>Legionellaceae</taxon>
        <taxon>Legionella</taxon>
    </lineage>
</organism>
<dbReference type="InterPro" id="IPR045864">
    <property type="entry name" value="aa-tRNA-synth_II/BPL/LPL"/>
</dbReference>
<feature type="binding site" evidence="13">
    <location>
        <position position="252"/>
    </location>
    <ligand>
        <name>Mg(2+)</name>
        <dbReference type="ChEBI" id="CHEBI:18420"/>
        <note>shared with beta subunit</note>
    </ligand>
</feature>
<dbReference type="PANTHER" id="PTHR11538:SF41">
    <property type="entry name" value="PHENYLALANINE--TRNA LIGASE, MITOCHONDRIAL"/>
    <property type="match status" value="1"/>
</dbReference>
<evidence type="ECO:0000256" key="10">
    <source>
        <dbReference type="ARBA" id="ARBA00022917"/>
    </source>
</evidence>
<dbReference type="EC" id="6.1.1.20" evidence="13"/>
<feature type="coiled-coil region" evidence="14">
    <location>
        <begin position="64"/>
        <end position="91"/>
    </location>
</feature>
<keyword evidence="5 13" id="KW-0436">Ligase</keyword>
<dbReference type="RefSeq" id="WP_058462894.1">
    <property type="nucleotide sequence ID" value="NZ_CAAAHS010000006.1"/>
</dbReference>
<comment type="similarity">
    <text evidence="2 13">Belongs to the class-II aminoacyl-tRNA synthetase family. Phe-tRNA synthetase alpha subunit type 1 subfamily.</text>
</comment>
<dbReference type="FunFam" id="3.30.930.10:FF:000003">
    <property type="entry name" value="Phenylalanine--tRNA ligase alpha subunit"/>
    <property type="match status" value="1"/>
</dbReference>
<evidence type="ECO:0000256" key="3">
    <source>
        <dbReference type="ARBA" id="ARBA00011209"/>
    </source>
</evidence>
<dbReference type="GO" id="GO:0004826">
    <property type="term" value="F:phenylalanine-tRNA ligase activity"/>
    <property type="evidence" value="ECO:0007669"/>
    <property type="project" value="UniProtKB-UniRule"/>
</dbReference>
<evidence type="ECO:0000256" key="2">
    <source>
        <dbReference type="ARBA" id="ARBA00010207"/>
    </source>
</evidence>
<dbReference type="EMBL" id="LNKA01000019">
    <property type="protein sequence ID" value="KTC64531.1"/>
    <property type="molecule type" value="Genomic_DNA"/>
</dbReference>
<name>A0A0W0R0C4_9GAMM</name>
<keyword evidence="17" id="KW-0614">Plasmid</keyword>
<evidence type="ECO:0000259" key="15">
    <source>
        <dbReference type="PROSITE" id="PS50862"/>
    </source>
</evidence>
<reference evidence="17 19" key="2">
    <citation type="submission" date="2018-12" db="EMBL/GenBank/DDBJ databases">
        <authorList>
            <consortium name="Pathogen Informatics"/>
        </authorList>
    </citation>
    <scope>NUCLEOTIDE SEQUENCE [LARGE SCALE GENOMIC DNA]</scope>
    <source>
        <strain evidence="17 19">NCTC12735</strain>
        <plasmid evidence="19">24</plasmid>
    </source>
</reference>
<dbReference type="Gene3D" id="3.30.930.10">
    <property type="entry name" value="Bira Bifunctional Protein, Domain 2"/>
    <property type="match status" value="1"/>
</dbReference>
<dbReference type="Pfam" id="PF02912">
    <property type="entry name" value="Phe_tRNA-synt_N"/>
    <property type="match status" value="1"/>
</dbReference>
<evidence type="ECO:0000256" key="11">
    <source>
        <dbReference type="ARBA" id="ARBA00023146"/>
    </source>
</evidence>
<keyword evidence="9 13" id="KW-0460">Magnesium</keyword>
<dbReference type="HAMAP" id="MF_00281">
    <property type="entry name" value="Phe_tRNA_synth_alpha1"/>
    <property type="match status" value="1"/>
</dbReference>
<dbReference type="PANTHER" id="PTHR11538">
    <property type="entry name" value="PHENYLALANYL-TRNA SYNTHETASE"/>
    <property type="match status" value="1"/>
</dbReference>
<dbReference type="InterPro" id="IPR022911">
    <property type="entry name" value="Phe_tRNA_ligase_alpha1_bac"/>
</dbReference>
<dbReference type="OrthoDB" id="9800719at2"/>
<dbReference type="PATRIC" id="fig|45056.6.peg.1886"/>
<dbReference type="SUPFAM" id="SSF46589">
    <property type="entry name" value="tRNA-binding arm"/>
    <property type="match status" value="1"/>
</dbReference>
<dbReference type="GO" id="GO:0005737">
    <property type="term" value="C:cytoplasm"/>
    <property type="evidence" value="ECO:0007669"/>
    <property type="project" value="UniProtKB-SubCell"/>
</dbReference>
<keyword evidence="8 13" id="KW-0067">ATP-binding</keyword>
<evidence type="ECO:0000256" key="6">
    <source>
        <dbReference type="ARBA" id="ARBA00022723"/>
    </source>
</evidence>
<sequence length="337" mass="38190">MQDINELQKLAFAEIDKAQEINTLENIRVDFLGKKGKLTEILKGLASLPAAEKPKAGQLVNQAKREVSERIDKKMLELKELQLQKKLAEEKIDVTLAGRNNYAGALHPVTQVKNQINSFFTRLGFDIVEGPEVETDFYNFEALNIPSHHPARAMHDTFYFGDGRLLRTHTSPVQIRVMEDCEPPLRLIAPGRVYRCDSDLTHTPMFHQVEGLFIDKQATLAGLKGLLQDFFAEFFGRSLAIRFRPSYFPFTEPSAEVDIECTQCSGKGCRSCKYTGWLEVLGCGMVHPNVLSAVNISPQEYQGWAFGMGIDRLAMLYFGIDDLRMLFENDITFLKQF</sequence>
<dbReference type="CDD" id="cd00496">
    <property type="entry name" value="PheRS_alpha_core"/>
    <property type="match status" value="1"/>
</dbReference>
<dbReference type="GO" id="GO:0006432">
    <property type="term" value="P:phenylalanyl-tRNA aminoacylation"/>
    <property type="evidence" value="ECO:0007669"/>
    <property type="project" value="UniProtKB-UniRule"/>
</dbReference>
<keyword evidence="6 13" id="KW-0479">Metal-binding</keyword>
<feature type="domain" description="Aminoacyl-transfer RNA synthetases class-II family profile" evidence="15">
    <location>
        <begin position="110"/>
        <end position="328"/>
    </location>
</feature>
<keyword evidence="14" id="KW-0175">Coiled coil</keyword>
<evidence type="ECO:0000313" key="18">
    <source>
        <dbReference type="Proteomes" id="UP000054859"/>
    </source>
</evidence>
<dbReference type="InterPro" id="IPR002319">
    <property type="entry name" value="Phenylalanyl-tRNA_Synthase"/>
</dbReference>
<evidence type="ECO:0000313" key="17">
    <source>
        <dbReference type="EMBL" id="VEH85899.1"/>
    </source>
</evidence>
<comment type="cofactor">
    <cofactor evidence="13">
        <name>Mg(2+)</name>
        <dbReference type="ChEBI" id="CHEBI:18420"/>
    </cofactor>
    <text evidence="13">Binds 2 magnesium ions per tetramer.</text>
</comment>
<evidence type="ECO:0000256" key="1">
    <source>
        <dbReference type="ARBA" id="ARBA00004496"/>
    </source>
</evidence>
<keyword evidence="11 13" id="KW-0030">Aminoacyl-tRNA synthetase</keyword>
<evidence type="ECO:0000256" key="5">
    <source>
        <dbReference type="ARBA" id="ARBA00022598"/>
    </source>
</evidence>
<dbReference type="PROSITE" id="PS50862">
    <property type="entry name" value="AA_TRNA_LIGASE_II"/>
    <property type="match status" value="1"/>
</dbReference>
<comment type="subunit">
    <text evidence="3 13">Tetramer of two alpha and two beta subunits.</text>
</comment>
<dbReference type="AlphaFoldDB" id="A0A0W0R0C4"/>
<dbReference type="SUPFAM" id="SSF55681">
    <property type="entry name" value="Class II aaRS and biotin synthetases"/>
    <property type="match status" value="1"/>
</dbReference>
<dbReference type="InterPro" id="IPR004188">
    <property type="entry name" value="Phe-tRNA_ligase_II_N"/>
</dbReference>
<dbReference type="Pfam" id="PF01409">
    <property type="entry name" value="tRNA-synt_2d"/>
    <property type="match status" value="1"/>
</dbReference>
<reference evidence="16 18" key="1">
    <citation type="submission" date="2015-11" db="EMBL/GenBank/DDBJ databases">
        <title>Identification of large and diverse effector repertoires of 38 Legionella species.</title>
        <authorList>
            <person name="Burstein D."/>
            <person name="Amaro F."/>
            <person name="Zusman T."/>
            <person name="Lifshitz Z."/>
            <person name="Cohen O."/>
            <person name="Gilbert J.A."/>
            <person name="Pupko T."/>
            <person name="Shuman H.A."/>
            <person name="Segal G."/>
        </authorList>
    </citation>
    <scope>NUCLEOTIDE SEQUENCE [LARGE SCALE GENOMIC DNA]</scope>
    <source>
        <strain evidence="16 18">1762-AUS-E</strain>
    </source>
</reference>
<keyword evidence="10 13" id="KW-0648">Protein biosynthesis</keyword>
<evidence type="ECO:0000313" key="19">
    <source>
        <dbReference type="Proteomes" id="UP000281170"/>
    </source>
</evidence>
<dbReference type="NCBIfam" id="TIGR00468">
    <property type="entry name" value="pheS"/>
    <property type="match status" value="1"/>
</dbReference>
<evidence type="ECO:0000256" key="7">
    <source>
        <dbReference type="ARBA" id="ARBA00022741"/>
    </source>
</evidence>
<evidence type="ECO:0000256" key="13">
    <source>
        <dbReference type="HAMAP-Rule" id="MF_00281"/>
    </source>
</evidence>
<evidence type="ECO:0000256" key="9">
    <source>
        <dbReference type="ARBA" id="ARBA00022842"/>
    </source>
</evidence>
<keyword evidence="4 13" id="KW-0963">Cytoplasm</keyword>
<dbReference type="KEGG" id="ladl:NCTC12735_01541"/>
<dbReference type="EMBL" id="LR134433">
    <property type="protein sequence ID" value="VEH85899.1"/>
    <property type="molecule type" value="Genomic_DNA"/>
</dbReference>
<gene>
    <name evidence="13 16" type="primary">pheS</name>
    <name evidence="16" type="ORF">Lade_1825</name>
    <name evidence="17" type="ORF">NCTC12735_01541</name>
</gene>
<dbReference type="GO" id="GO:0000287">
    <property type="term" value="F:magnesium ion binding"/>
    <property type="evidence" value="ECO:0007669"/>
    <property type="project" value="UniProtKB-UniRule"/>
</dbReference>
<protein>
    <recommendedName>
        <fullName evidence="13">Phenylalanine--tRNA ligase alpha subunit</fullName>
        <ecNumber evidence="13">6.1.1.20</ecNumber>
    </recommendedName>
    <alternativeName>
        <fullName evidence="13">Phenylalanyl-tRNA synthetase alpha subunit</fullName>
        <shortName evidence="13">PheRS</shortName>
    </alternativeName>
</protein>
<geneLocation type="plasmid" evidence="17 19">
    <name>24</name>
</geneLocation>
<dbReference type="InterPro" id="IPR004529">
    <property type="entry name" value="Phe-tRNA-synth_IIc_asu"/>
</dbReference>
<dbReference type="GO" id="GO:0000049">
    <property type="term" value="F:tRNA binding"/>
    <property type="evidence" value="ECO:0007669"/>
    <property type="project" value="InterPro"/>
</dbReference>
<dbReference type="Proteomes" id="UP000054859">
    <property type="component" value="Unassembled WGS sequence"/>
</dbReference>
<accession>A0A0W0R0C4</accession>
<evidence type="ECO:0000256" key="8">
    <source>
        <dbReference type="ARBA" id="ARBA00022840"/>
    </source>
</evidence>
<dbReference type="Proteomes" id="UP000281170">
    <property type="component" value="Plasmid 24"/>
</dbReference>
<keyword evidence="18" id="KW-1185">Reference proteome</keyword>
<keyword evidence="7 13" id="KW-0547">Nucleotide-binding</keyword>
<dbReference type="STRING" id="45056.Lade_1825"/>
<dbReference type="InterPro" id="IPR010978">
    <property type="entry name" value="tRNA-bd_arm"/>
</dbReference>
<dbReference type="GO" id="GO:0005524">
    <property type="term" value="F:ATP binding"/>
    <property type="evidence" value="ECO:0007669"/>
    <property type="project" value="UniProtKB-UniRule"/>
</dbReference>
<comment type="catalytic activity">
    <reaction evidence="12 13">
        <text>tRNA(Phe) + L-phenylalanine + ATP = L-phenylalanyl-tRNA(Phe) + AMP + diphosphate + H(+)</text>
        <dbReference type="Rhea" id="RHEA:19413"/>
        <dbReference type="Rhea" id="RHEA-COMP:9668"/>
        <dbReference type="Rhea" id="RHEA-COMP:9699"/>
        <dbReference type="ChEBI" id="CHEBI:15378"/>
        <dbReference type="ChEBI" id="CHEBI:30616"/>
        <dbReference type="ChEBI" id="CHEBI:33019"/>
        <dbReference type="ChEBI" id="CHEBI:58095"/>
        <dbReference type="ChEBI" id="CHEBI:78442"/>
        <dbReference type="ChEBI" id="CHEBI:78531"/>
        <dbReference type="ChEBI" id="CHEBI:456215"/>
        <dbReference type="EC" id="6.1.1.20"/>
    </reaction>
</comment>